<organism evidence="4 5">
    <name type="scientific">Cotesia typhae</name>
    <dbReference type="NCBI Taxonomy" id="2053667"/>
    <lineage>
        <taxon>Eukaryota</taxon>
        <taxon>Metazoa</taxon>
        <taxon>Ecdysozoa</taxon>
        <taxon>Arthropoda</taxon>
        <taxon>Hexapoda</taxon>
        <taxon>Insecta</taxon>
        <taxon>Pterygota</taxon>
        <taxon>Neoptera</taxon>
        <taxon>Endopterygota</taxon>
        <taxon>Hymenoptera</taxon>
        <taxon>Apocrita</taxon>
        <taxon>Ichneumonoidea</taxon>
        <taxon>Braconidae</taxon>
        <taxon>Microgastrinae</taxon>
        <taxon>Cotesia</taxon>
    </lineage>
</organism>
<sequence length="1608" mass="181643">MASNDQWPPVTSSSLGKGQGGGKKNDNNKNNNNNNNKNKSQQQMVSDLVIEMFQSTLEHDVILSIAENCNWDLQFTIDSLITLSTTVEDQKKQTDEPVMSATVLSSDNHANLSVDSTTSDELLRMNEDELKQQLEGFNKFEQLKTNSSKNRMDSFRDNISKLDTRTANAAANESPVKVDGKRIPSSPWKKPITPWNTAGDSKKKNDSRVWQSNSNFLSTNFFTTNNPSQNLQNNYFYQISSNPQRNQDQQKATKSNNNNNKKTNKNNSNLVNKRTDSELCGLKVRYRQSGTESSSEDDDADVVVEKEYNDYDSVSNIPVNVSQFLALNTQPSTVKPMRVKSPAKSPQKNLHDATVEKIKAVIARGDKIIVLMRGLPGSGKSTEARNLISTTLAKDPSIYVFSTDDFFQLHNRGVYKYDPTKLSEAHSRNQNRVLNAMKSGRTPIIVDNTNLQVWRMHPYVIMAADNGYIIEVLETNNPWAYNVNELARKNIHGVSKEKIRIMLDRYEKGITGQKLMDIYLLKYPNNFNPIIKTSTQSPTINSTKDEVIVEKKSTDQRIEDNKVVQDNKNSFSKYLQSLVLSEVLPELNEVSKINIEELGKEKTDGVKPDDSQMLQPLGAIGSERKNSVVHLDLISPVRETDEIDREVNDNFNILPPCWDFTLLLDGKTLHSNHLQEEYFYEKPKGSPVDADEIRKQDEEFGKEGNSGKVSPLFTEEKSYQESEKSCDGMEDFIKELAKEYNETSGFDVKESTVFITEIIDDEKLSQLPDNNTDSSDEVKQDCVDTAGNDESEEVDKEKEDDNSDISDNEEELHTSDEDVIGHSESEEKISWPGIEYLNIKSEFLDDSNDDTIGDESLSDDDAREALKESAVIGNPELNVPKDKDEEIIKETMKAPVTSTIGSIFCIIKTSILGGSSVGEASVDSNLEKNFQLLEDQKEKIEENSELLDLESSDKEKIDELVEQPSTKELISENLEASTAAEEDKVDNINSINWKELPFPLDDVPSMKLILDENLDKKIISTNDAGTNTSYYDFNVLFVGGTADANYRVIDTFNRFINKGMPLVQSERPPIKLMLDKSSMTDDMLNRDVEVQQDNTSSSICQLVNLFPNIPRDYLIDIYENLCHKDFSWTIDVLLDGIPQDVSIEMRTTEEEKNEVEDLSSKTSTAELFDLFPNKKIEKSQENLQKTSLNENLNEEEKQASVSSEKKNENDKEEFRLQEIESELNNKIDIDMFDDISSHSTASTSRTDSIENEKSFGDEETVELNLGFDGIRLLENLFNNPEFLILEGFVPVVQIKKSMAKELYVLWVQSMYTQLTSRHEQLDNMIAKDAEYAKNYEKQLKLEEAYASSKEVSSNLQESIDPELALKSYNDTVKETVIENSSDDVMSQLSRQTLYKSLPGIDPKTLDEIFSAHGNNLKETIEIVKASTGRSIAAGVIKEETFVDKVKANINNNSSDKKQKARSVTPTIAMRPCSRNSPTIESKNDKIKVLSDVDRAKQETRQARADAASAMVEAQILDNEDILDLHYLVVHDAIIALDKFLDYHINKLIKNNKRYAIVYIVTGRGSRSTSKMSRIKSAVSRNLINRNIRFSEANPGCLKVTLHRKNETD</sequence>
<reference evidence="4" key="2">
    <citation type="submission" date="2021-04" db="EMBL/GenBank/DDBJ databases">
        <title>Genome-wide patterns of bracovirus chromosomal integration into multiple host tissues during parasitism.</title>
        <authorList>
            <person name="Chebbi M.A.C."/>
        </authorList>
    </citation>
    <scope>NUCLEOTIDE SEQUENCE</scope>
    <source>
        <tissue evidence="4">Whole body</tissue>
    </source>
</reference>
<feature type="region of interest" description="Disordered" evidence="2">
    <location>
        <begin position="765"/>
        <end position="827"/>
    </location>
</feature>
<dbReference type="PROSITE" id="PS50828">
    <property type="entry name" value="SMR"/>
    <property type="match status" value="1"/>
</dbReference>
<feature type="region of interest" description="Disordered" evidence="2">
    <location>
        <begin position="1"/>
        <end position="39"/>
    </location>
</feature>
<feature type="compositionally biased region" description="Basic and acidic residues" evidence="2">
    <location>
        <begin position="811"/>
        <end position="827"/>
    </location>
</feature>
<dbReference type="PANTHER" id="PTHR46535:SF1">
    <property type="entry name" value="NEDD4-BINDING PROTEIN 2"/>
    <property type="match status" value="1"/>
</dbReference>
<dbReference type="PANTHER" id="PTHR46535">
    <property type="entry name" value="NEDD4-BINDING PROTEIN 2"/>
    <property type="match status" value="1"/>
</dbReference>
<feature type="region of interest" description="Disordered" evidence="2">
    <location>
        <begin position="167"/>
        <end position="209"/>
    </location>
</feature>
<name>A0A8J5R7N6_9HYME</name>
<feature type="region of interest" description="Disordered" evidence="2">
    <location>
        <begin position="1179"/>
        <end position="1212"/>
    </location>
</feature>
<feature type="compositionally biased region" description="Acidic residues" evidence="2">
    <location>
        <begin position="787"/>
        <end position="810"/>
    </location>
</feature>
<dbReference type="GO" id="GO:0004519">
    <property type="term" value="F:endonuclease activity"/>
    <property type="evidence" value="ECO:0007669"/>
    <property type="project" value="TreeGrafter"/>
</dbReference>
<feature type="domain" description="Smr" evidence="3">
    <location>
        <begin position="1522"/>
        <end position="1602"/>
    </location>
</feature>
<accession>A0A8J5R7N6</accession>
<proteinExistence type="predicted"/>
<evidence type="ECO:0000256" key="2">
    <source>
        <dbReference type="SAM" id="MobiDB-lite"/>
    </source>
</evidence>
<gene>
    <name evidence="4" type="ORF">G9C98_002714</name>
</gene>
<comment type="caution">
    <text evidence="4">The sequence shown here is derived from an EMBL/GenBank/DDBJ whole genome shotgun (WGS) entry which is preliminary data.</text>
</comment>
<keyword evidence="5" id="KW-1185">Reference proteome</keyword>
<dbReference type="EMBL" id="JAAOIC020000020">
    <property type="protein sequence ID" value="KAG8040718.1"/>
    <property type="molecule type" value="Genomic_DNA"/>
</dbReference>
<dbReference type="InterPro" id="IPR002625">
    <property type="entry name" value="Smr_dom"/>
</dbReference>
<feature type="compositionally biased region" description="Polar residues" evidence="2">
    <location>
        <begin position="243"/>
        <end position="252"/>
    </location>
</feature>
<feature type="compositionally biased region" description="Polar residues" evidence="2">
    <location>
        <begin position="1"/>
        <end position="15"/>
    </location>
</feature>
<reference evidence="4" key="1">
    <citation type="submission" date="2020-03" db="EMBL/GenBank/DDBJ databases">
        <authorList>
            <person name="Chebbi M.A."/>
            <person name="Drezen J.M."/>
        </authorList>
    </citation>
    <scope>NUCLEOTIDE SEQUENCE</scope>
    <source>
        <tissue evidence="4">Whole body</tissue>
    </source>
</reference>
<evidence type="ECO:0000259" key="3">
    <source>
        <dbReference type="PROSITE" id="PS50828"/>
    </source>
</evidence>
<dbReference type="OrthoDB" id="3231855at2759"/>
<feature type="coiled-coil region" evidence="1">
    <location>
        <begin position="923"/>
        <end position="950"/>
    </location>
</feature>
<protein>
    <recommendedName>
        <fullName evidence="3">Smr domain-containing protein</fullName>
    </recommendedName>
</protein>
<dbReference type="Proteomes" id="UP000729913">
    <property type="component" value="Unassembled WGS sequence"/>
</dbReference>
<feature type="region of interest" description="Disordered" evidence="2">
    <location>
        <begin position="243"/>
        <end position="276"/>
    </location>
</feature>
<evidence type="ECO:0000313" key="4">
    <source>
        <dbReference type="EMBL" id="KAG8040718.1"/>
    </source>
</evidence>
<dbReference type="Pfam" id="PF13671">
    <property type="entry name" value="AAA_33"/>
    <property type="match status" value="1"/>
</dbReference>
<dbReference type="SMART" id="SM00463">
    <property type="entry name" value="SMR"/>
    <property type="match status" value="1"/>
</dbReference>
<dbReference type="GO" id="GO:0005634">
    <property type="term" value="C:nucleus"/>
    <property type="evidence" value="ECO:0007669"/>
    <property type="project" value="TreeGrafter"/>
</dbReference>
<evidence type="ECO:0000256" key="1">
    <source>
        <dbReference type="SAM" id="Coils"/>
    </source>
</evidence>
<keyword evidence="1" id="KW-0175">Coiled coil</keyword>
<evidence type="ECO:0000313" key="5">
    <source>
        <dbReference type="Proteomes" id="UP000729913"/>
    </source>
</evidence>
<feature type="compositionally biased region" description="Low complexity" evidence="2">
    <location>
        <begin position="28"/>
        <end position="39"/>
    </location>
</feature>
<feature type="compositionally biased region" description="Low complexity" evidence="2">
    <location>
        <begin position="253"/>
        <end position="269"/>
    </location>
</feature>
<feature type="compositionally biased region" description="Polar residues" evidence="2">
    <location>
        <begin position="1181"/>
        <end position="1191"/>
    </location>
</feature>
<feature type="compositionally biased region" description="Basic and acidic residues" evidence="2">
    <location>
        <begin position="1194"/>
        <end position="1212"/>
    </location>
</feature>
<dbReference type="InterPro" id="IPR052772">
    <property type="entry name" value="Endo/PolyKinase_Domain-Protein"/>
</dbReference>